<evidence type="ECO:0000256" key="9">
    <source>
        <dbReference type="ARBA" id="ARBA00023010"/>
    </source>
</evidence>
<keyword evidence="5" id="KW-0812">Transmembrane</keyword>
<feature type="compositionally biased region" description="Pro residues" evidence="12">
    <location>
        <begin position="252"/>
        <end position="268"/>
    </location>
</feature>
<evidence type="ECO:0000256" key="4">
    <source>
        <dbReference type="ARBA" id="ARBA00022448"/>
    </source>
</evidence>
<evidence type="ECO:0000256" key="6">
    <source>
        <dbReference type="ARBA" id="ARBA00022792"/>
    </source>
</evidence>
<proteinExistence type="inferred from homology"/>
<evidence type="ECO:0000256" key="5">
    <source>
        <dbReference type="ARBA" id="ARBA00022692"/>
    </source>
</evidence>
<name>A0A164QVU4_9AGAM</name>
<dbReference type="GO" id="GO:0015031">
    <property type="term" value="P:protein transport"/>
    <property type="evidence" value="ECO:0007669"/>
    <property type="project" value="UniProtKB-KW"/>
</dbReference>
<dbReference type="Proteomes" id="UP000076722">
    <property type="component" value="Unassembled WGS sequence"/>
</dbReference>
<keyword evidence="14" id="KW-1185">Reference proteome</keyword>
<dbReference type="InterPro" id="IPR021056">
    <property type="entry name" value="Mt_import_IM_translocase_Tim54"/>
</dbReference>
<keyword evidence="10" id="KW-0496">Mitochondrion</keyword>
<evidence type="ECO:0000256" key="8">
    <source>
        <dbReference type="ARBA" id="ARBA00022989"/>
    </source>
</evidence>
<evidence type="ECO:0000256" key="1">
    <source>
        <dbReference type="ARBA" id="ARBA00004434"/>
    </source>
</evidence>
<protein>
    <recommendedName>
        <fullName evidence="3">Mitochondrial import inner membrane translocase subunit TIM54</fullName>
    </recommendedName>
</protein>
<gene>
    <name evidence="13" type="ORF">SISNIDRAFT_444747</name>
</gene>
<keyword evidence="11" id="KW-0472">Membrane</keyword>
<dbReference type="EMBL" id="KV419424">
    <property type="protein sequence ID" value="KZS90014.1"/>
    <property type="molecule type" value="Genomic_DNA"/>
</dbReference>
<reference evidence="13 14" key="1">
    <citation type="journal article" date="2016" name="Mol. Biol. Evol.">
        <title>Comparative Genomics of Early-Diverging Mushroom-Forming Fungi Provides Insights into the Origins of Lignocellulose Decay Capabilities.</title>
        <authorList>
            <person name="Nagy L.G."/>
            <person name="Riley R."/>
            <person name="Tritt A."/>
            <person name="Adam C."/>
            <person name="Daum C."/>
            <person name="Floudas D."/>
            <person name="Sun H."/>
            <person name="Yadav J.S."/>
            <person name="Pangilinan J."/>
            <person name="Larsson K.H."/>
            <person name="Matsuura K."/>
            <person name="Barry K."/>
            <person name="Labutti K."/>
            <person name="Kuo R."/>
            <person name="Ohm R.A."/>
            <person name="Bhattacharya S.S."/>
            <person name="Shirouzu T."/>
            <person name="Yoshinaga Y."/>
            <person name="Martin F.M."/>
            <person name="Grigoriev I.V."/>
            <person name="Hibbett D.S."/>
        </authorList>
    </citation>
    <scope>NUCLEOTIDE SEQUENCE [LARGE SCALE GENOMIC DNA]</scope>
    <source>
        <strain evidence="13 14">HHB9708</strain>
    </source>
</reference>
<feature type="region of interest" description="Disordered" evidence="12">
    <location>
        <begin position="221"/>
        <end position="268"/>
    </location>
</feature>
<evidence type="ECO:0000256" key="10">
    <source>
        <dbReference type="ARBA" id="ARBA00023128"/>
    </source>
</evidence>
<dbReference type="OrthoDB" id="5598305at2759"/>
<comment type="similarity">
    <text evidence="2">Belongs to the TIM54 family.</text>
</comment>
<dbReference type="STRING" id="1314777.A0A164QVU4"/>
<evidence type="ECO:0000256" key="2">
    <source>
        <dbReference type="ARBA" id="ARBA00006355"/>
    </source>
</evidence>
<keyword evidence="7" id="KW-0653">Protein transport</keyword>
<dbReference type="Pfam" id="PF11711">
    <property type="entry name" value="Tim54"/>
    <property type="match status" value="1"/>
</dbReference>
<dbReference type="AlphaFoldDB" id="A0A164QVU4"/>
<comment type="subcellular location">
    <subcellularLocation>
        <location evidence="1">Mitochondrion inner membrane</location>
        <topology evidence="1">Single-pass membrane protein</topology>
    </subcellularLocation>
</comment>
<dbReference type="GO" id="GO:0005743">
    <property type="term" value="C:mitochondrial inner membrane"/>
    <property type="evidence" value="ECO:0007669"/>
    <property type="project" value="UniProtKB-SubCell"/>
</dbReference>
<evidence type="ECO:0000256" key="11">
    <source>
        <dbReference type="ARBA" id="ARBA00023136"/>
    </source>
</evidence>
<sequence>MSKPGPSTSTTSSLAFLEYTGIPRSWLSKRPKLPSRNWLIFLGVTSSLSCLYFYDRQQCKKIKQQYIDRVKHLADEPLGSMDLPRKVTVYSSRWPGDEDYERGTKYFKKYVKPYLVAAAIDYDIVNGKRHGALTEIVANRIKMQRRREAGLEPPQPGDIIPVPGLKTAEARKAHMLKGGNIIMGRTTLKEYLEGLRQGWTEPLKIVEKEQELARLLADDGVFDEPDSAPSSSSTSPPIFHPLQIDFSSRHTAPPPPDDATPPPQTIPPQPPLLLVPFVNHIGLAQIPHMLYEFFNRRKDVKKGAQVAMLLINPRTRPFQESDLEWDKEAESYYKSSTEKLPTEIEEARKSFYKALPEKLALARALANREREPTKAELAHPPPSDMDLRVERLQKEVRWRDNIVGWNIVKPDAPASWDDRFRDSLSVIVDHDATDDGQMLIQQSFD</sequence>
<evidence type="ECO:0000256" key="12">
    <source>
        <dbReference type="SAM" id="MobiDB-lite"/>
    </source>
</evidence>
<keyword evidence="6" id="KW-0999">Mitochondrion inner membrane</keyword>
<keyword evidence="8" id="KW-1133">Transmembrane helix</keyword>
<feature type="compositionally biased region" description="Low complexity" evidence="12">
    <location>
        <begin position="227"/>
        <end position="237"/>
    </location>
</feature>
<evidence type="ECO:0000256" key="7">
    <source>
        <dbReference type="ARBA" id="ARBA00022927"/>
    </source>
</evidence>
<accession>A0A164QVU4</accession>
<evidence type="ECO:0000256" key="3">
    <source>
        <dbReference type="ARBA" id="ARBA00020796"/>
    </source>
</evidence>
<keyword evidence="9" id="KW-0811">Translocation</keyword>
<keyword evidence="4" id="KW-0813">Transport</keyword>
<evidence type="ECO:0000313" key="14">
    <source>
        <dbReference type="Proteomes" id="UP000076722"/>
    </source>
</evidence>
<organism evidence="13 14">
    <name type="scientific">Sistotremastrum niveocremeum HHB9708</name>
    <dbReference type="NCBI Taxonomy" id="1314777"/>
    <lineage>
        <taxon>Eukaryota</taxon>
        <taxon>Fungi</taxon>
        <taxon>Dikarya</taxon>
        <taxon>Basidiomycota</taxon>
        <taxon>Agaricomycotina</taxon>
        <taxon>Agaricomycetes</taxon>
        <taxon>Sistotremastrales</taxon>
        <taxon>Sistotremastraceae</taxon>
        <taxon>Sertulicium</taxon>
        <taxon>Sertulicium niveocremeum</taxon>
    </lineage>
</organism>
<evidence type="ECO:0000313" key="13">
    <source>
        <dbReference type="EMBL" id="KZS90014.1"/>
    </source>
</evidence>